<keyword evidence="1" id="KW-0472">Membrane</keyword>
<dbReference type="Pfam" id="PF07963">
    <property type="entry name" value="N_methyl"/>
    <property type="match status" value="1"/>
</dbReference>
<feature type="transmembrane region" description="Helical" evidence="1">
    <location>
        <begin position="6"/>
        <end position="28"/>
    </location>
</feature>
<organism evidence="2">
    <name type="scientific">candidate division WOR-3 bacterium</name>
    <dbReference type="NCBI Taxonomy" id="2052148"/>
    <lineage>
        <taxon>Bacteria</taxon>
        <taxon>Bacteria division WOR-3</taxon>
    </lineage>
</organism>
<dbReference type="SUPFAM" id="SSF54523">
    <property type="entry name" value="Pili subunits"/>
    <property type="match status" value="1"/>
</dbReference>
<protein>
    <submittedName>
        <fullName evidence="2">Type II secretion system protein</fullName>
    </submittedName>
</protein>
<dbReference type="NCBIfam" id="TIGR02532">
    <property type="entry name" value="IV_pilin_GFxxxE"/>
    <property type="match status" value="1"/>
</dbReference>
<gene>
    <name evidence="2" type="ORF">ENV38_02565</name>
</gene>
<evidence type="ECO:0000313" key="2">
    <source>
        <dbReference type="EMBL" id="HGB35775.1"/>
    </source>
</evidence>
<dbReference type="EMBL" id="DTGD01000098">
    <property type="protein sequence ID" value="HGB35775.1"/>
    <property type="molecule type" value="Genomic_DNA"/>
</dbReference>
<accession>A0A7V3KN99</accession>
<sequence length="263" mass="28707">MKRGFTLIEISIALILLGIIAGISIPLLTQTRRSKGIEETQQELQTYKKRIIKYYKTYGKLPSHTTNYRLPSSLLQIPTKFLNDPINGIPYFYFADTTNTSDSIYIDGIPIGSIGAVIISAGPNGKFDGQNSDISSPDRYFQSKGAGDFDDILIAISQAELITSGTSTCTNYTVIIRNTSGSTIYAFPTQLQTGSTTINNNTSATFGNVKPNEVILLSTSSNFPPHQTNAFVPIILDWNGNCIVNVTVTTINNSVPIYSLDNN</sequence>
<keyword evidence="1" id="KW-1133">Transmembrane helix</keyword>
<dbReference type="PROSITE" id="PS00409">
    <property type="entry name" value="PROKAR_NTER_METHYL"/>
    <property type="match status" value="1"/>
</dbReference>
<keyword evidence="1" id="KW-0812">Transmembrane</keyword>
<name>A0A7V3KN99_UNCW3</name>
<dbReference type="InterPro" id="IPR012902">
    <property type="entry name" value="N_methyl_site"/>
</dbReference>
<dbReference type="InterPro" id="IPR045584">
    <property type="entry name" value="Pilin-like"/>
</dbReference>
<proteinExistence type="predicted"/>
<reference evidence="2" key="1">
    <citation type="journal article" date="2020" name="mSystems">
        <title>Genome- and Community-Level Interaction Insights into Carbon Utilization and Element Cycling Functions of Hydrothermarchaeota in Hydrothermal Sediment.</title>
        <authorList>
            <person name="Zhou Z."/>
            <person name="Liu Y."/>
            <person name="Xu W."/>
            <person name="Pan J."/>
            <person name="Luo Z.H."/>
            <person name="Li M."/>
        </authorList>
    </citation>
    <scope>NUCLEOTIDE SEQUENCE [LARGE SCALE GENOMIC DNA]</scope>
    <source>
        <strain evidence="2">SpSt-754</strain>
    </source>
</reference>
<dbReference type="Gene3D" id="3.30.700.10">
    <property type="entry name" value="Glycoprotein, Type 4 Pilin"/>
    <property type="match status" value="1"/>
</dbReference>
<evidence type="ECO:0000256" key="1">
    <source>
        <dbReference type="SAM" id="Phobius"/>
    </source>
</evidence>
<comment type="caution">
    <text evidence="2">The sequence shown here is derived from an EMBL/GenBank/DDBJ whole genome shotgun (WGS) entry which is preliminary data.</text>
</comment>
<dbReference type="AlphaFoldDB" id="A0A7V3KN99"/>